<dbReference type="NCBIfam" id="TIGR00453">
    <property type="entry name" value="ispD"/>
    <property type="match status" value="1"/>
</dbReference>
<evidence type="ECO:0000256" key="4">
    <source>
        <dbReference type="ARBA" id="ARBA00012526"/>
    </source>
</evidence>
<dbReference type="EC" id="2.7.7.60" evidence="4"/>
<evidence type="ECO:0000256" key="6">
    <source>
        <dbReference type="ARBA" id="ARBA00022679"/>
    </source>
</evidence>
<dbReference type="CDD" id="cd02516">
    <property type="entry name" value="CDP-ME_synthetase"/>
    <property type="match status" value="1"/>
</dbReference>
<keyword evidence="10" id="KW-1185">Reference proteome</keyword>
<keyword evidence="6 9" id="KW-0808">Transferase</keyword>
<gene>
    <name evidence="9" type="ORF">BKA12_001536</name>
</gene>
<comment type="caution">
    <text evidence="9">The sequence shown here is derived from an EMBL/GenBank/DDBJ whole genome shotgun (WGS) entry which is preliminary data.</text>
</comment>
<evidence type="ECO:0000313" key="10">
    <source>
        <dbReference type="Proteomes" id="UP000523863"/>
    </source>
</evidence>
<keyword evidence="7 9" id="KW-0548">Nucleotidyltransferase</keyword>
<dbReference type="GO" id="GO:0019288">
    <property type="term" value="P:isopentenyl diphosphate biosynthetic process, methylerythritol 4-phosphate pathway"/>
    <property type="evidence" value="ECO:0007669"/>
    <property type="project" value="UniProtKB-UniPathway"/>
</dbReference>
<dbReference type="InterPro" id="IPR001228">
    <property type="entry name" value="IspD"/>
</dbReference>
<accession>A0A7W8YBP9</accession>
<dbReference type="Gene3D" id="3.90.550.10">
    <property type="entry name" value="Spore Coat Polysaccharide Biosynthesis Protein SpsA, Chain A"/>
    <property type="match status" value="1"/>
</dbReference>
<dbReference type="FunFam" id="3.90.550.10:FF:000003">
    <property type="entry name" value="2-C-methyl-D-erythritol 4-phosphate cytidylyltransferase"/>
    <property type="match status" value="1"/>
</dbReference>
<comment type="similarity">
    <text evidence="3">Belongs to the IspD/TarI cytidylyltransferase family. IspD subfamily.</text>
</comment>
<dbReference type="InterPro" id="IPR029044">
    <property type="entry name" value="Nucleotide-diphossugar_trans"/>
</dbReference>
<protein>
    <recommendedName>
        <fullName evidence="5">2-C-methyl-D-erythritol 4-phosphate cytidylyltransferase</fullName>
        <ecNumber evidence="4">2.7.7.60</ecNumber>
    </recommendedName>
</protein>
<dbReference type="SUPFAM" id="SSF53448">
    <property type="entry name" value="Nucleotide-diphospho-sugar transferases"/>
    <property type="match status" value="1"/>
</dbReference>
<organism evidence="9 10">
    <name type="scientific">Neomicrococcus lactis</name>
    <dbReference type="NCBI Taxonomy" id="732241"/>
    <lineage>
        <taxon>Bacteria</taxon>
        <taxon>Bacillati</taxon>
        <taxon>Actinomycetota</taxon>
        <taxon>Actinomycetes</taxon>
        <taxon>Micrococcales</taxon>
        <taxon>Micrococcaceae</taxon>
        <taxon>Neomicrococcus</taxon>
    </lineage>
</organism>
<dbReference type="PANTHER" id="PTHR32125">
    <property type="entry name" value="2-C-METHYL-D-ERYTHRITOL 4-PHOSPHATE CYTIDYLYLTRANSFERASE, CHLOROPLASTIC"/>
    <property type="match status" value="1"/>
</dbReference>
<comment type="pathway">
    <text evidence="2">Isoprenoid biosynthesis; isopentenyl diphosphate biosynthesis via DXP pathway; isopentenyl diphosphate from 1-deoxy-D-xylulose 5-phosphate: step 2/6.</text>
</comment>
<evidence type="ECO:0000256" key="8">
    <source>
        <dbReference type="ARBA" id="ARBA00023229"/>
    </source>
</evidence>
<name>A0A7W8YBP9_9MICC</name>
<evidence type="ECO:0000256" key="1">
    <source>
        <dbReference type="ARBA" id="ARBA00001282"/>
    </source>
</evidence>
<dbReference type="AlphaFoldDB" id="A0A7W8YBP9"/>
<evidence type="ECO:0000256" key="2">
    <source>
        <dbReference type="ARBA" id="ARBA00004787"/>
    </source>
</evidence>
<dbReference type="PANTHER" id="PTHR32125:SF4">
    <property type="entry name" value="2-C-METHYL-D-ERYTHRITOL 4-PHOSPHATE CYTIDYLYLTRANSFERASE, CHLOROPLASTIC"/>
    <property type="match status" value="1"/>
</dbReference>
<sequence>MTETPAVPRKEASARVAVIMVAAGQGTRLGYGIPKAEAPIAEHSMLETALLSADSFLRRDDVQLVAVLPPERGEFQQLIENFAREHGHHLAVTHGGATRTESVLNGLVLAPDAEFVLVHDAARPLASAVLFERVLTSLEAGSEATIPGIKVADTIKRISTTAEVAETVNRDELRAIQTPQGFQRVALQEAYVATQSWTDAEREAATDEAMLFEMQGRPVQVIEGEQRALKVTTAHDLQVVRFLASEEQ</sequence>
<dbReference type="Pfam" id="PF01128">
    <property type="entry name" value="IspD"/>
    <property type="match status" value="1"/>
</dbReference>
<dbReference type="Proteomes" id="UP000523863">
    <property type="component" value="Unassembled WGS sequence"/>
</dbReference>
<dbReference type="InterPro" id="IPR034683">
    <property type="entry name" value="IspD/TarI"/>
</dbReference>
<dbReference type="PROSITE" id="PS01295">
    <property type="entry name" value="ISPD"/>
    <property type="match status" value="1"/>
</dbReference>
<dbReference type="UniPathway" id="UPA00056">
    <property type="reaction ID" value="UER00093"/>
</dbReference>
<keyword evidence="8" id="KW-0414">Isoprene biosynthesis</keyword>
<dbReference type="EMBL" id="JACHBL010000001">
    <property type="protein sequence ID" value="MBB5598456.1"/>
    <property type="molecule type" value="Genomic_DNA"/>
</dbReference>
<dbReference type="InterPro" id="IPR018294">
    <property type="entry name" value="ISPD_synthase_CS"/>
</dbReference>
<evidence type="ECO:0000256" key="7">
    <source>
        <dbReference type="ARBA" id="ARBA00022695"/>
    </source>
</evidence>
<proteinExistence type="inferred from homology"/>
<reference evidence="9 10" key="1">
    <citation type="submission" date="2020-08" db="EMBL/GenBank/DDBJ databases">
        <title>Sequencing the genomes of 1000 actinobacteria strains.</title>
        <authorList>
            <person name="Klenk H.-P."/>
        </authorList>
    </citation>
    <scope>NUCLEOTIDE SEQUENCE [LARGE SCALE GENOMIC DNA]</scope>
    <source>
        <strain evidence="9 10">DSM 23694</strain>
    </source>
</reference>
<evidence type="ECO:0000313" key="9">
    <source>
        <dbReference type="EMBL" id="MBB5598456.1"/>
    </source>
</evidence>
<evidence type="ECO:0000256" key="5">
    <source>
        <dbReference type="ARBA" id="ARBA00019056"/>
    </source>
</evidence>
<dbReference type="InterPro" id="IPR050088">
    <property type="entry name" value="IspD/TarI_cytidylyltransf_bact"/>
</dbReference>
<dbReference type="RefSeq" id="WP_183642171.1">
    <property type="nucleotide sequence ID" value="NZ_JACHBL010000001.1"/>
</dbReference>
<comment type="catalytic activity">
    <reaction evidence="1">
        <text>2-C-methyl-D-erythritol 4-phosphate + CTP + H(+) = 4-CDP-2-C-methyl-D-erythritol + diphosphate</text>
        <dbReference type="Rhea" id="RHEA:13429"/>
        <dbReference type="ChEBI" id="CHEBI:15378"/>
        <dbReference type="ChEBI" id="CHEBI:33019"/>
        <dbReference type="ChEBI" id="CHEBI:37563"/>
        <dbReference type="ChEBI" id="CHEBI:57823"/>
        <dbReference type="ChEBI" id="CHEBI:58262"/>
        <dbReference type="EC" id="2.7.7.60"/>
    </reaction>
</comment>
<dbReference type="GO" id="GO:0050518">
    <property type="term" value="F:2-C-methyl-D-erythritol 4-phosphate cytidylyltransferase activity"/>
    <property type="evidence" value="ECO:0007669"/>
    <property type="project" value="UniProtKB-EC"/>
</dbReference>
<evidence type="ECO:0000256" key="3">
    <source>
        <dbReference type="ARBA" id="ARBA00009789"/>
    </source>
</evidence>